<dbReference type="InterPro" id="IPR002486">
    <property type="entry name" value="Col_cuticle_N"/>
</dbReference>
<feature type="compositionally biased region" description="Low complexity" evidence="2">
    <location>
        <begin position="175"/>
        <end position="189"/>
    </location>
</feature>
<dbReference type="InterPro" id="IPR008160">
    <property type="entry name" value="Collagen"/>
</dbReference>
<dbReference type="PROSITE" id="PS51257">
    <property type="entry name" value="PROKAR_LIPOPROTEIN"/>
    <property type="match status" value="1"/>
</dbReference>
<feature type="domain" description="Nematode cuticle collagen N-terminal" evidence="3">
    <location>
        <begin position="5"/>
        <end position="57"/>
    </location>
</feature>
<dbReference type="PANTHER" id="PTHR24637:SF377">
    <property type="entry name" value="COLLAGEN TYPE IX ALPHA 1 CHAIN"/>
    <property type="match status" value="1"/>
</dbReference>
<dbReference type="GO" id="GO:0005581">
    <property type="term" value="C:collagen trimer"/>
    <property type="evidence" value="ECO:0007669"/>
    <property type="project" value="UniProtKB-KW"/>
</dbReference>
<dbReference type="Pfam" id="PF01391">
    <property type="entry name" value="Collagen"/>
    <property type="match status" value="2"/>
</dbReference>
<evidence type="ECO:0000256" key="2">
    <source>
        <dbReference type="SAM" id="MobiDB-lite"/>
    </source>
</evidence>
<reference evidence="5" key="2">
    <citation type="submission" date="2018-11" db="EMBL/GenBank/DDBJ databases">
        <authorList>
            <consortium name="Pathogen Informatics"/>
        </authorList>
    </citation>
    <scope>NUCLEOTIDE SEQUENCE [LARGE SCALE GENOMIC DNA]</scope>
</reference>
<evidence type="ECO:0000313" key="6">
    <source>
        <dbReference type="Proteomes" id="UP000031036"/>
    </source>
</evidence>
<feature type="compositionally biased region" description="Pro residues" evidence="2">
    <location>
        <begin position="201"/>
        <end position="214"/>
    </location>
</feature>
<dbReference type="EMBL" id="UYWY01023109">
    <property type="protein sequence ID" value="VDM47134.1"/>
    <property type="molecule type" value="Genomic_DNA"/>
</dbReference>
<dbReference type="EMBL" id="JPKZ01001192">
    <property type="protein sequence ID" value="KHN83462.1"/>
    <property type="molecule type" value="Genomic_DNA"/>
</dbReference>
<accession>A0A0B2VPV5</accession>
<evidence type="ECO:0000256" key="1">
    <source>
        <dbReference type="ARBA" id="ARBA00022737"/>
    </source>
</evidence>
<feature type="compositionally biased region" description="Low complexity" evidence="2">
    <location>
        <begin position="216"/>
        <end position="227"/>
    </location>
</feature>
<dbReference type="Proteomes" id="UP000031036">
    <property type="component" value="Unassembled WGS sequence"/>
</dbReference>
<evidence type="ECO:0000259" key="3">
    <source>
        <dbReference type="SMART" id="SM01088"/>
    </source>
</evidence>
<keyword evidence="6" id="KW-1185">Reference proteome</keyword>
<dbReference type="AlphaFoldDB" id="A0A0B2VPV5"/>
<organism evidence="4 6">
    <name type="scientific">Toxocara canis</name>
    <name type="common">Canine roundworm</name>
    <dbReference type="NCBI Taxonomy" id="6265"/>
    <lineage>
        <taxon>Eukaryota</taxon>
        <taxon>Metazoa</taxon>
        <taxon>Ecdysozoa</taxon>
        <taxon>Nematoda</taxon>
        <taxon>Chromadorea</taxon>
        <taxon>Rhabditida</taxon>
        <taxon>Spirurina</taxon>
        <taxon>Ascaridomorpha</taxon>
        <taxon>Ascaridoidea</taxon>
        <taxon>Toxocaridae</taxon>
        <taxon>Toxocara</taxon>
    </lineage>
</organism>
<dbReference type="Pfam" id="PF01484">
    <property type="entry name" value="Col_cuticle_N"/>
    <property type="match status" value="1"/>
</dbReference>
<name>A0A0B2VPV5_TOXCA</name>
<evidence type="ECO:0000313" key="4">
    <source>
        <dbReference type="EMBL" id="KHN83462.1"/>
    </source>
</evidence>
<feature type="region of interest" description="Disordered" evidence="2">
    <location>
        <begin position="172"/>
        <end position="287"/>
    </location>
</feature>
<keyword evidence="4" id="KW-0176">Collagen</keyword>
<dbReference type="STRING" id="6265.A0A0B2VPV5"/>
<dbReference type="PANTHER" id="PTHR24637">
    <property type="entry name" value="COLLAGEN"/>
    <property type="match status" value="1"/>
</dbReference>
<dbReference type="SMART" id="SM01088">
    <property type="entry name" value="Col_cuticle_N"/>
    <property type="match status" value="1"/>
</dbReference>
<keyword evidence="1" id="KW-0677">Repeat</keyword>
<reference evidence="4 6" key="1">
    <citation type="submission" date="2014-11" db="EMBL/GenBank/DDBJ databases">
        <title>Genetic blueprint of the zoonotic pathogen Toxocara canis.</title>
        <authorList>
            <person name="Zhu X.-Q."/>
            <person name="Korhonen P.K."/>
            <person name="Cai H."/>
            <person name="Young N.D."/>
            <person name="Nejsum P."/>
            <person name="von Samson-Himmelstjerna G."/>
            <person name="Boag P.R."/>
            <person name="Tan P."/>
            <person name="Li Q."/>
            <person name="Min J."/>
            <person name="Yang Y."/>
            <person name="Wang X."/>
            <person name="Fang X."/>
            <person name="Hall R.S."/>
            <person name="Hofmann A."/>
            <person name="Sternberg P.W."/>
            <person name="Jex A.R."/>
            <person name="Gasser R.B."/>
        </authorList>
    </citation>
    <scope>NUCLEOTIDE SEQUENCE [LARGE SCALE GENOMIC DNA]</scope>
    <source>
        <strain evidence="4">PN_DK_2014</strain>
    </source>
</reference>
<dbReference type="GO" id="GO:0042302">
    <property type="term" value="F:structural constituent of cuticle"/>
    <property type="evidence" value="ECO:0007669"/>
    <property type="project" value="InterPro"/>
</dbReference>
<feature type="region of interest" description="Disordered" evidence="2">
    <location>
        <begin position="114"/>
        <end position="145"/>
    </location>
</feature>
<sequence length="317" mass="32156">MKSEKVVASALAISLLVIVGCNVTLTYILHAIDILHYEIHNDISDFKIVTNDAWKRMMDMEMRTPFRNVLKTFRKKRQYESEFESSEISTESPKVGSSMGVETVEDNCPTEYVISEECPPGLPGPPGLAGDPGEDGSPGSNGAPGINGAMLFTEITYVGACVKCPAGPPGGPGFDGLPGLPGADGTPGQEGKKGKNGEPGAPGPPGDEGPPGPPGAAGRPGQEGAPGIKNLSRTGPKGPAGPPGPPGKEGEPGATGVGGEPGPPGIAGPAGKPGVDGRDGDIGKIGDVGDPGADVGYCQCPPRTNEVDIPLRIIMAR</sequence>
<dbReference type="OMA" id="YVISEEC"/>
<evidence type="ECO:0000313" key="5">
    <source>
        <dbReference type="EMBL" id="VDM47134.1"/>
    </source>
</evidence>
<gene>
    <name evidence="4" type="primary">dpy-5</name>
    <name evidence="4" type="ORF">Tcan_08502</name>
    <name evidence="5" type="ORF">TCNE_LOCUS15813</name>
</gene>
<protein>
    <submittedName>
        <fullName evidence="4">Cuticle collagen dpy-5</fullName>
    </submittedName>
</protein>
<proteinExistence type="predicted"/>
<feature type="compositionally biased region" description="Basic and acidic residues" evidence="2">
    <location>
        <begin position="275"/>
        <end position="284"/>
    </location>
</feature>